<dbReference type="PROSITE" id="PS50847">
    <property type="entry name" value="GRAM_POS_ANCHORING"/>
    <property type="match status" value="1"/>
</dbReference>
<feature type="compositionally biased region" description="Polar residues" evidence="5">
    <location>
        <begin position="1"/>
        <end position="16"/>
    </location>
</feature>
<dbReference type="InterPro" id="IPR013783">
    <property type="entry name" value="Ig-like_fold"/>
</dbReference>
<gene>
    <name evidence="8" type="ORF">CBF36_06580</name>
</gene>
<sequence length="623" mass="63635">KPTINQPTEGDTTVNGTGKPGDTVVITDKDGNKLGEGIVDGNGDYSIPVTDLPSGEEITATPSINGNVGTSSTATVLPKPEVGGGEAEDIGTPESHKPTINQPTEGDTTVNGTGKPGDTVVITDKDGNKLGEGIVDGNGDYSIPVTDLPSGEEITATPSINGNVGTSSTATVLPKPEVGGGEAEDIGTPESHKPTINQPTEGDTTVTGTGKPGDTVVITDKDGNKLGEGVVDGNGDYSIPVTNLPSGEEITATPSINGNVGTPSTAIVLPKPEVGGGEAEDIGTSDSHKPTINQPTEGDTTVTGTGIPGDTVVITDKDGNKLGEGVVDGNGDYSIPVTDLPSGEEITATPSINGNVGTSSTATVLPKPEVGGGEAEDIGTPESHKPTINQPTEGDTTVTGTGKPGDTVVITDKDGNKLGEGVVDGNGDYSVVVPPLNKGEVITVTPSINGNKGTSTTTTVKNGKIPLENSLEKEKDIAKQAIDKVATETKNRIDHMSHLSDAEKEKLKESIDKIAKLGKETIDQMTTLDDIINSMKKTIEAIEKIGDICEQQSGSTNQSTNNHTTVVRPTGNGISTTNNKNTSSSSKLPKTGETADKTLIISGLAMLSVVGGAVYYRKKKEQA</sequence>
<feature type="compositionally biased region" description="Polar residues" evidence="5">
    <location>
        <begin position="386"/>
        <end position="400"/>
    </location>
</feature>
<feature type="compositionally biased region" description="Polar residues" evidence="5">
    <location>
        <begin position="552"/>
        <end position="567"/>
    </location>
</feature>
<feature type="region of interest" description="Disordered" evidence="5">
    <location>
        <begin position="552"/>
        <end position="591"/>
    </location>
</feature>
<protein>
    <recommendedName>
        <fullName evidence="7">Gram-positive cocci surface proteins LPxTG domain-containing protein</fullName>
    </recommendedName>
</protein>
<feature type="compositionally biased region" description="Polar residues" evidence="5">
    <location>
        <begin position="290"/>
        <end position="304"/>
    </location>
</feature>
<dbReference type="Gene3D" id="2.60.40.10">
    <property type="entry name" value="Immunoglobulins"/>
    <property type="match status" value="5"/>
</dbReference>
<dbReference type="Proteomes" id="UP000288490">
    <property type="component" value="Unassembled WGS sequence"/>
</dbReference>
<evidence type="ECO:0000313" key="8">
    <source>
        <dbReference type="EMBL" id="RST94298.1"/>
    </source>
</evidence>
<feature type="transmembrane region" description="Helical" evidence="6">
    <location>
        <begin position="599"/>
        <end position="616"/>
    </location>
</feature>
<name>A0A429ZKU3_9ENTE</name>
<dbReference type="Pfam" id="PF07564">
    <property type="entry name" value="DUF1542"/>
    <property type="match status" value="1"/>
</dbReference>
<evidence type="ECO:0000256" key="1">
    <source>
        <dbReference type="ARBA" id="ARBA00022512"/>
    </source>
</evidence>
<dbReference type="Pfam" id="PF17936">
    <property type="entry name" value="Big_6"/>
    <property type="match status" value="5"/>
</dbReference>
<keyword evidence="9" id="KW-1185">Reference proteome</keyword>
<evidence type="ECO:0000256" key="3">
    <source>
        <dbReference type="ARBA" id="ARBA00022729"/>
    </source>
</evidence>
<keyword evidence="6" id="KW-0472">Membrane</keyword>
<accession>A0A429ZKU3</accession>
<dbReference type="NCBIfam" id="TIGR01167">
    <property type="entry name" value="LPXTG_anchor"/>
    <property type="match status" value="1"/>
</dbReference>
<dbReference type="AlphaFoldDB" id="A0A429ZKU3"/>
<feature type="compositionally biased region" description="Low complexity" evidence="5">
    <location>
        <begin position="575"/>
        <end position="587"/>
    </location>
</feature>
<dbReference type="Pfam" id="PF00746">
    <property type="entry name" value="Gram_pos_anchor"/>
    <property type="match status" value="1"/>
</dbReference>
<feature type="non-terminal residue" evidence="8">
    <location>
        <position position="1"/>
    </location>
</feature>
<feature type="compositionally biased region" description="Polar residues" evidence="5">
    <location>
        <begin position="194"/>
        <end position="208"/>
    </location>
</feature>
<evidence type="ECO:0000256" key="6">
    <source>
        <dbReference type="SAM" id="Phobius"/>
    </source>
</evidence>
<comment type="caution">
    <text evidence="8">The sequence shown here is derived from an EMBL/GenBank/DDBJ whole genome shotgun (WGS) entry which is preliminary data.</text>
</comment>
<evidence type="ECO:0000313" key="9">
    <source>
        <dbReference type="Proteomes" id="UP000288490"/>
    </source>
</evidence>
<feature type="domain" description="Gram-positive cocci surface proteins LPxTG" evidence="7">
    <location>
        <begin position="588"/>
        <end position="623"/>
    </location>
</feature>
<dbReference type="InterPro" id="IPR019931">
    <property type="entry name" value="LPXTG_anchor"/>
</dbReference>
<keyword evidence="2" id="KW-0964">Secreted</keyword>
<feature type="compositionally biased region" description="Polar residues" evidence="5">
    <location>
        <begin position="98"/>
        <end position="112"/>
    </location>
</feature>
<dbReference type="InterPro" id="IPR041498">
    <property type="entry name" value="Big_6"/>
</dbReference>
<evidence type="ECO:0000256" key="4">
    <source>
        <dbReference type="ARBA" id="ARBA00023088"/>
    </source>
</evidence>
<dbReference type="RefSeq" id="WP_125957662.1">
    <property type="nucleotide sequence ID" value="NZ_NGJT01000009.1"/>
</dbReference>
<keyword evidence="6" id="KW-0812">Transmembrane</keyword>
<keyword evidence="6" id="KW-1133">Transmembrane helix</keyword>
<reference evidence="8 9" key="1">
    <citation type="submission" date="2017-05" db="EMBL/GenBank/DDBJ databases">
        <title>Vagococcus spp. assemblies.</title>
        <authorList>
            <person name="Gulvik C.A."/>
        </authorList>
    </citation>
    <scope>NUCLEOTIDE SEQUENCE [LARGE SCALE GENOMIC DNA]</scope>
    <source>
        <strain evidence="8 9">SS1994</strain>
    </source>
</reference>
<evidence type="ECO:0000256" key="5">
    <source>
        <dbReference type="SAM" id="MobiDB-lite"/>
    </source>
</evidence>
<feature type="compositionally biased region" description="Polar residues" evidence="5">
    <location>
        <begin position="156"/>
        <end position="171"/>
    </location>
</feature>
<feature type="compositionally biased region" description="Polar residues" evidence="5">
    <location>
        <begin position="252"/>
        <end position="265"/>
    </location>
</feature>
<dbReference type="OrthoDB" id="2262388at2"/>
<proteinExistence type="predicted"/>
<evidence type="ECO:0000259" key="7">
    <source>
        <dbReference type="PROSITE" id="PS50847"/>
    </source>
</evidence>
<keyword evidence="3" id="KW-0732">Signal</keyword>
<feature type="region of interest" description="Disordered" evidence="5">
    <location>
        <begin position="1"/>
        <end position="406"/>
    </location>
</feature>
<keyword evidence="4" id="KW-0572">Peptidoglycan-anchor</keyword>
<feature type="compositionally biased region" description="Polar residues" evidence="5">
    <location>
        <begin position="60"/>
        <end position="75"/>
    </location>
</feature>
<dbReference type="InterPro" id="IPR011439">
    <property type="entry name" value="DUF1542"/>
</dbReference>
<evidence type="ECO:0000256" key="2">
    <source>
        <dbReference type="ARBA" id="ARBA00022525"/>
    </source>
</evidence>
<keyword evidence="1" id="KW-0134">Cell wall</keyword>
<dbReference type="EMBL" id="NGJT01000009">
    <property type="protein sequence ID" value="RST94298.1"/>
    <property type="molecule type" value="Genomic_DNA"/>
</dbReference>
<feature type="compositionally biased region" description="Polar residues" evidence="5">
    <location>
        <begin position="348"/>
        <end position="363"/>
    </location>
</feature>
<organism evidence="8 9">
    <name type="scientific">Vagococcus bubulae</name>
    <dbReference type="NCBI Taxonomy" id="1977868"/>
    <lineage>
        <taxon>Bacteria</taxon>
        <taxon>Bacillati</taxon>
        <taxon>Bacillota</taxon>
        <taxon>Bacilli</taxon>
        <taxon>Lactobacillales</taxon>
        <taxon>Enterococcaceae</taxon>
        <taxon>Vagococcus</taxon>
    </lineage>
</organism>